<dbReference type="STRING" id="937218.SAMN06297251_10848"/>
<dbReference type="RefSeq" id="WP_084410031.1">
    <property type="nucleotide sequence ID" value="NZ_FWXR01000008.1"/>
</dbReference>
<evidence type="ECO:0000313" key="3">
    <source>
        <dbReference type="Proteomes" id="UP000192656"/>
    </source>
</evidence>
<dbReference type="EMBL" id="FWXR01000008">
    <property type="protein sequence ID" value="SMC78153.1"/>
    <property type="molecule type" value="Genomic_DNA"/>
</dbReference>
<keyword evidence="3" id="KW-1185">Reference proteome</keyword>
<organism evidence="2 3">
    <name type="scientific">Fulvimarina manganoxydans</name>
    <dbReference type="NCBI Taxonomy" id="937218"/>
    <lineage>
        <taxon>Bacteria</taxon>
        <taxon>Pseudomonadati</taxon>
        <taxon>Pseudomonadota</taxon>
        <taxon>Alphaproteobacteria</taxon>
        <taxon>Hyphomicrobiales</taxon>
        <taxon>Aurantimonadaceae</taxon>
        <taxon>Fulvimarina</taxon>
    </lineage>
</organism>
<keyword evidence="1" id="KW-0812">Transmembrane</keyword>
<reference evidence="2 3" key="1">
    <citation type="submission" date="2017-04" db="EMBL/GenBank/DDBJ databases">
        <authorList>
            <person name="Afonso C.L."/>
            <person name="Miller P.J."/>
            <person name="Scott M.A."/>
            <person name="Spackman E."/>
            <person name="Goraichik I."/>
            <person name="Dimitrov K.M."/>
            <person name="Suarez D.L."/>
            <person name="Swayne D.E."/>
        </authorList>
    </citation>
    <scope>NUCLEOTIDE SEQUENCE [LARGE SCALE GENOMIC DNA]</scope>
    <source>
        <strain evidence="2 3">CGMCC 1.10972</strain>
    </source>
</reference>
<evidence type="ECO:0000313" key="2">
    <source>
        <dbReference type="EMBL" id="SMC78153.1"/>
    </source>
</evidence>
<accession>A0A1W2BYX2</accession>
<dbReference type="OrthoDB" id="7915646at2"/>
<keyword evidence="1" id="KW-1133">Transmembrane helix</keyword>
<dbReference type="AlphaFoldDB" id="A0A1W2BYX2"/>
<dbReference type="Proteomes" id="UP000192656">
    <property type="component" value="Unassembled WGS sequence"/>
</dbReference>
<sequence length="161" mass="17919">MSERRGFFRRVSGIGGVRRMSGVAKDGADFVADSASTLKPRRFDRRGFFGRDHDGGIARFRQMSANLSAADIQNAHTGWSNQKQVFAVMGVACLIMIPLGFVGGFITWYFLIGLLGAALLFGTRAIVADFRAWQIEQGRFAPPAEYLNDRLPRNMQIIEKD</sequence>
<name>A0A1W2BYX2_9HYPH</name>
<protein>
    <submittedName>
        <fullName evidence="2">Uncharacterized protein</fullName>
    </submittedName>
</protein>
<evidence type="ECO:0000256" key="1">
    <source>
        <dbReference type="SAM" id="Phobius"/>
    </source>
</evidence>
<proteinExistence type="predicted"/>
<feature type="transmembrane region" description="Helical" evidence="1">
    <location>
        <begin position="108"/>
        <end position="127"/>
    </location>
</feature>
<gene>
    <name evidence="2" type="ORF">SAMN06297251_10848</name>
</gene>
<keyword evidence="1" id="KW-0472">Membrane</keyword>
<feature type="transmembrane region" description="Helical" evidence="1">
    <location>
        <begin position="85"/>
        <end position="102"/>
    </location>
</feature>